<gene>
    <name evidence="2" type="ORF">H7U22_17300</name>
</gene>
<evidence type="ECO:0000313" key="3">
    <source>
        <dbReference type="Proteomes" id="UP000652755"/>
    </source>
</evidence>
<feature type="domain" description="Exostosin GT47" evidence="1">
    <location>
        <begin position="109"/>
        <end position="260"/>
    </location>
</feature>
<comment type="caution">
    <text evidence="2">The sequence shown here is derived from an EMBL/GenBank/DDBJ whole genome shotgun (WGS) entry which is preliminary data.</text>
</comment>
<protein>
    <submittedName>
        <fullName evidence="2">Exostosin family protein</fullName>
    </submittedName>
</protein>
<evidence type="ECO:0000313" key="2">
    <source>
        <dbReference type="EMBL" id="MBC6112182.1"/>
    </source>
</evidence>
<accession>A0ABR7KVP2</accession>
<sequence>MKIFILPVNKVLQPPPQNFIYPNHNVDYGVEQDFLIWLNKNPELLTPDSDKANWHYLPVFWTRWHINHSFAENREGLDTLQYKVNNILIDSKKTFTITQFDGGTLLNLGNALEFTAARTINKGIDIPILCALHKRPLFPVKKKFIGSFNGSIGTHPLRKQLFDVYQDNPEINLGGNLPTRFYKRWIQGKQFNLNIMASYIALCPRGTSANSFRFFEAMQLGVAPCLIGDIDVRPFQKYINWNDCSYFVKDIEQLSHLLKNLNKGEALKKGKLAKKIFFDNLYYQKWCKYVIMDLNASIS</sequence>
<dbReference type="PANTHER" id="PTHR11062">
    <property type="entry name" value="EXOSTOSIN HEPARAN SULFATE GLYCOSYLTRANSFERASE -RELATED"/>
    <property type="match status" value="1"/>
</dbReference>
<organism evidence="2 3">
    <name type="scientific">Pedobacter fastidiosus</name>
    <dbReference type="NCBI Taxonomy" id="2765361"/>
    <lineage>
        <taxon>Bacteria</taxon>
        <taxon>Pseudomonadati</taxon>
        <taxon>Bacteroidota</taxon>
        <taxon>Sphingobacteriia</taxon>
        <taxon>Sphingobacteriales</taxon>
        <taxon>Sphingobacteriaceae</taxon>
        <taxon>Pedobacter</taxon>
    </lineage>
</organism>
<proteinExistence type="predicted"/>
<reference evidence="2 3" key="1">
    <citation type="submission" date="2020-08" db="EMBL/GenBank/DDBJ databases">
        <authorList>
            <person name="Sun Q."/>
            <person name="Inoue M."/>
        </authorList>
    </citation>
    <scope>NUCLEOTIDE SEQUENCE [LARGE SCALE GENOMIC DNA]</scope>
    <source>
        <strain evidence="2 3">CCM 8938</strain>
    </source>
</reference>
<dbReference type="Proteomes" id="UP000652755">
    <property type="component" value="Unassembled WGS sequence"/>
</dbReference>
<name>A0ABR7KVP2_9SPHI</name>
<dbReference type="InterPro" id="IPR004263">
    <property type="entry name" value="Exostosin"/>
</dbReference>
<dbReference type="RefSeq" id="WP_187072609.1">
    <property type="nucleotide sequence ID" value="NZ_JACRYL010000017.1"/>
</dbReference>
<dbReference type="Pfam" id="PF03016">
    <property type="entry name" value="Exostosin_GT47"/>
    <property type="match status" value="1"/>
</dbReference>
<keyword evidence="3" id="KW-1185">Reference proteome</keyword>
<dbReference type="InterPro" id="IPR040911">
    <property type="entry name" value="Exostosin_GT47"/>
</dbReference>
<dbReference type="EMBL" id="JACRYL010000017">
    <property type="protein sequence ID" value="MBC6112182.1"/>
    <property type="molecule type" value="Genomic_DNA"/>
</dbReference>
<evidence type="ECO:0000259" key="1">
    <source>
        <dbReference type="Pfam" id="PF03016"/>
    </source>
</evidence>